<dbReference type="KEGG" id="lmd:METH_10880"/>
<sequence length="66" mass="6670">MAAPQSLDGLGPGAAARRGTAAIGPNTEAWSRMGLGGGGGACNCEKKGSRKASPLQQMVQMQIRIT</sequence>
<keyword evidence="3" id="KW-1185">Reference proteome</keyword>
<dbReference type="STRING" id="999552.METH_10880"/>
<gene>
    <name evidence="2" type="ORF">METH_10880</name>
</gene>
<accession>V9VWC8</accession>
<proteinExistence type="predicted"/>
<dbReference type="Proteomes" id="UP000018780">
    <property type="component" value="Chromosome"/>
</dbReference>
<reference evidence="2 3" key="1">
    <citation type="submission" date="2013-09" db="EMBL/GenBank/DDBJ databases">
        <authorList>
            <consortium name="DOE Joint Genome Institute"/>
            <person name="Klenk H.-P."/>
            <person name="Huntemann M."/>
            <person name="Han J."/>
            <person name="Chen A."/>
            <person name="Kyrpides N."/>
            <person name="Mavromatis K."/>
            <person name="Markowitz V."/>
            <person name="Palaniappan K."/>
            <person name="Ivanova N."/>
            <person name="Schaumberg A."/>
            <person name="Pati A."/>
            <person name="Liolios K."/>
            <person name="Nordberg H.P."/>
            <person name="Cantor M.N."/>
            <person name="Hua S.X."/>
            <person name="Woyke T."/>
        </authorList>
    </citation>
    <scope>NUCLEOTIDE SEQUENCE [LARGE SCALE GENOMIC DNA]</scope>
    <source>
        <strain evidence="2 3">DSM 14336</strain>
    </source>
</reference>
<evidence type="ECO:0000256" key="1">
    <source>
        <dbReference type="SAM" id="MobiDB-lite"/>
    </source>
</evidence>
<organism evidence="2 3">
    <name type="scientific">Leisingera methylohalidivorans DSM 14336</name>
    <dbReference type="NCBI Taxonomy" id="999552"/>
    <lineage>
        <taxon>Bacteria</taxon>
        <taxon>Pseudomonadati</taxon>
        <taxon>Pseudomonadota</taxon>
        <taxon>Alphaproteobacteria</taxon>
        <taxon>Rhodobacterales</taxon>
        <taxon>Roseobacteraceae</taxon>
        <taxon>Leisingera</taxon>
    </lineage>
</organism>
<name>V9VWC8_9RHOB</name>
<evidence type="ECO:0000313" key="3">
    <source>
        <dbReference type="Proteomes" id="UP000018780"/>
    </source>
</evidence>
<evidence type="ECO:0000313" key="2">
    <source>
        <dbReference type="EMBL" id="AHD03076.1"/>
    </source>
</evidence>
<dbReference type="EMBL" id="CP006773">
    <property type="protein sequence ID" value="AHD03076.1"/>
    <property type="molecule type" value="Genomic_DNA"/>
</dbReference>
<protein>
    <submittedName>
        <fullName evidence="2">Uncharacterized protein</fullName>
    </submittedName>
</protein>
<feature type="region of interest" description="Disordered" evidence="1">
    <location>
        <begin position="1"/>
        <end position="21"/>
    </location>
</feature>
<dbReference type="HOGENOM" id="CLU_2825839_0_0_5"/>
<dbReference type="AlphaFoldDB" id="V9VWC8"/>